<evidence type="ECO:0000313" key="2">
    <source>
        <dbReference type="Proteomes" id="UP001055072"/>
    </source>
</evidence>
<dbReference type="Proteomes" id="UP001055072">
    <property type="component" value="Unassembled WGS sequence"/>
</dbReference>
<name>A0ACB8TYP0_9APHY</name>
<organism evidence="1 2">
    <name type="scientific">Irpex rosettiformis</name>
    <dbReference type="NCBI Taxonomy" id="378272"/>
    <lineage>
        <taxon>Eukaryota</taxon>
        <taxon>Fungi</taxon>
        <taxon>Dikarya</taxon>
        <taxon>Basidiomycota</taxon>
        <taxon>Agaricomycotina</taxon>
        <taxon>Agaricomycetes</taxon>
        <taxon>Polyporales</taxon>
        <taxon>Irpicaceae</taxon>
        <taxon>Irpex</taxon>
    </lineage>
</organism>
<accession>A0ACB8TYP0</accession>
<gene>
    <name evidence="1" type="ORF">BDY19DRAFT_995414</name>
</gene>
<keyword evidence="2" id="KW-1185">Reference proteome</keyword>
<comment type="caution">
    <text evidence="1">The sequence shown here is derived from an EMBL/GenBank/DDBJ whole genome shotgun (WGS) entry which is preliminary data.</text>
</comment>
<sequence>MWTTALESSLFALFASSCVQAISLNVRVRTSYNPDSILQARNDHQIPVHNTRNSEYIANITLGGREIPVLLDTGSSDLWVTGDVPGTQDLGKSVSVSYAVGRASGDINSADLGFAGYQISSQAYLLVKDTSSFSLDIKAQGFEGLIGLGPNTGSVILKKLDNDSGNSVLNRIFSQNTTTSNYLSLLLDRKSRANQTFTGQLTISETLPGYENILTMPKLAVDKVHKLTNEDQHWQTITDVFGVIGPDGQPIKIKSIVPSAPKNTLAVVFDSGYTLPQVPRAMSDAIYGRVQGAEYNENLGSWIVPCAQLINLSFMFGGNEYPIHPLDVSSSDFNVVDSKGNPACLGTFQPITSAFSLLGEYDIILGMGFMRNVYTLFDYGDWVNESSNDREDPYIQLLPVTDKASARNDFIQVRLGGVDTTNATSQALLPANQGLKSPFSKGEKKKMYEEKVLSRWPEIFVGCLIFLILLVALITWRCCVRRKRRRAAQAAKLGLATNVTGRPNAYSVVDMNSSSTQLNMHEMGAPKPQTWDQPYLYQNNGYKSHGA</sequence>
<dbReference type="EMBL" id="MU274920">
    <property type="protein sequence ID" value="KAI0086984.1"/>
    <property type="molecule type" value="Genomic_DNA"/>
</dbReference>
<protein>
    <submittedName>
        <fullName evidence="1">Aspartic peptidase domain-containing protein</fullName>
    </submittedName>
</protein>
<proteinExistence type="predicted"/>
<reference evidence="1" key="1">
    <citation type="journal article" date="2021" name="Environ. Microbiol.">
        <title>Gene family expansions and transcriptome signatures uncover fungal adaptations to wood decay.</title>
        <authorList>
            <person name="Hage H."/>
            <person name="Miyauchi S."/>
            <person name="Viragh M."/>
            <person name="Drula E."/>
            <person name="Min B."/>
            <person name="Chaduli D."/>
            <person name="Navarro D."/>
            <person name="Favel A."/>
            <person name="Norest M."/>
            <person name="Lesage-Meessen L."/>
            <person name="Balint B."/>
            <person name="Merenyi Z."/>
            <person name="de Eugenio L."/>
            <person name="Morin E."/>
            <person name="Martinez A.T."/>
            <person name="Baldrian P."/>
            <person name="Stursova M."/>
            <person name="Martinez M.J."/>
            <person name="Novotny C."/>
            <person name="Magnuson J.K."/>
            <person name="Spatafora J.W."/>
            <person name="Maurice S."/>
            <person name="Pangilinan J."/>
            <person name="Andreopoulos W."/>
            <person name="LaButti K."/>
            <person name="Hundley H."/>
            <person name="Na H."/>
            <person name="Kuo A."/>
            <person name="Barry K."/>
            <person name="Lipzen A."/>
            <person name="Henrissat B."/>
            <person name="Riley R."/>
            <person name="Ahrendt S."/>
            <person name="Nagy L.G."/>
            <person name="Grigoriev I.V."/>
            <person name="Martin F."/>
            <person name="Rosso M.N."/>
        </authorList>
    </citation>
    <scope>NUCLEOTIDE SEQUENCE</scope>
    <source>
        <strain evidence="1">CBS 384.51</strain>
    </source>
</reference>
<evidence type="ECO:0000313" key="1">
    <source>
        <dbReference type="EMBL" id="KAI0086984.1"/>
    </source>
</evidence>